<accession>A0AC61MPX8</accession>
<dbReference type="EMBL" id="CP066744">
    <property type="protein sequence ID" value="QQK07647.1"/>
    <property type="molecule type" value="Genomic_DNA"/>
</dbReference>
<name>A0AC61MPX8_9FIRM</name>
<sequence>MKKLGIYIHIPFCKEKCYYCDFITMPYQEKRIDEYFSLLGKEIDMYKEKFKNLKDYEIDSIYFGGGTPSFVNSKYIINLISLLKKTFFIKDNIEFTIETNPDTLDKLKLEDYLNSGINRISLGVQTFNDSILKTLGRNHNSKTILNDIKIIRESGFENLSLDLIMGLPKQKLRDIKNDLKIIKEVSPNHISYYDLIIEKNTRFNKLYKENKLILPTEDENRNFYKEIISSLDKMNLKQYEISNFAIEGFESKHNLKYWNVNEYLGFGIGASGYINNYRYTNEYRYKDYKNKIDKNIIPILEKENLTRENKIFEKIIMNMRLVDGVSLKELNTEFNYNFMEKNKNIIEEYISLNLLNLKNDNLSFTEEGFNISNKFFTDISI</sequence>
<keyword evidence="2" id="KW-1185">Reference proteome</keyword>
<proteinExistence type="predicted"/>
<evidence type="ECO:0000313" key="2">
    <source>
        <dbReference type="Proteomes" id="UP000595814"/>
    </source>
</evidence>
<gene>
    <name evidence="1" type="primary">hemW</name>
    <name evidence="1" type="ORF">JFY71_10185</name>
</gene>
<organism evidence="1 2">
    <name type="scientific">Miniphocaeibacter halophilus</name>
    <dbReference type="NCBI Taxonomy" id="2931922"/>
    <lineage>
        <taxon>Bacteria</taxon>
        <taxon>Bacillati</taxon>
        <taxon>Bacillota</taxon>
        <taxon>Tissierellia</taxon>
        <taxon>Tissierellales</taxon>
        <taxon>Peptoniphilaceae</taxon>
        <taxon>Miniphocaeibacter</taxon>
    </lineage>
</organism>
<reference evidence="1 2" key="1">
    <citation type="journal article" date="2022" name="Int. J. Syst. Evol. Microbiol.">
        <title>Miniphocaeibacter halophilus sp. nov., an ammonium-tolerant acetate-producing bacterium isolated from a biogas system.</title>
        <authorList>
            <person name="Schnurer A."/>
            <person name="Singh A."/>
            <person name="Bi S."/>
            <person name="Qiao W."/>
            <person name="Westerholm M."/>
        </authorList>
    </citation>
    <scope>NUCLEOTIDE SEQUENCE [LARGE SCALE GENOMIC DNA]</scope>
    <source>
        <strain evidence="1 2">AMB_01</strain>
    </source>
</reference>
<protein>
    <submittedName>
        <fullName evidence="1">Radical SAM family heme chaperone HemW</fullName>
    </submittedName>
</protein>
<evidence type="ECO:0000313" key="1">
    <source>
        <dbReference type="EMBL" id="QQK07647.1"/>
    </source>
</evidence>
<dbReference type="Proteomes" id="UP000595814">
    <property type="component" value="Chromosome"/>
</dbReference>